<keyword evidence="9" id="KW-1185">Reference proteome</keyword>
<dbReference type="GeneTree" id="ENSGT00530000064049"/>
<feature type="domain" description="ZP-N" evidence="6">
    <location>
        <begin position="30"/>
        <end position="116"/>
    </location>
</feature>
<dbReference type="ExpressionAtlas" id="A0A287AR61">
    <property type="expression patterns" value="baseline and differential"/>
</dbReference>
<evidence type="ECO:0000259" key="6">
    <source>
        <dbReference type="Pfam" id="PF23344"/>
    </source>
</evidence>
<evidence type="ECO:0000313" key="9">
    <source>
        <dbReference type="Proteomes" id="UP000008227"/>
    </source>
</evidence>
<dbReference type="AlphaFoldDB" id="A0A287AR61"/>
<comment type="similarity">
    <text evidence="2">Belongs to the PLAC1 family.</text>
</comment>
<feature type="signal peptide" evidence="5">
    <location>
        <begin position="1"/>
        <end position="22"/>
    </location>
</feature>
<dbReference type="RefSeq" id="XP_020935995.1">
    <property type="nucleotide sequence ID" value="XM_021080336.1"/>
</dbReference>
<dbReference type="Gene3D" id="2.60.40.3210">
    <property type="entry name" value="Zona pellucida, ZP-N domain"/>
    <property type="match status" value="1"/>
</dbReference>
<evidence type="ECO:0000256" key="5">
    <source>
        <dbReference type="SAM" id="SignalP"/>
    </source>
</evidence>
<dbReference type="STRING" id="9823.ENSSSCP00000046396"/>
<dbReference type="KEGG" id="ssc:100359357"/>
<reference evidence="8" key="4">
    <citation type="submission" date="2025-05" db="UniProtKB">
        <authorList>
            <consortium name="Ensembl"/>
        </authorList>
    </citation>
    <scope>IDENTIFICATION</scope>
</reference>
<evidence type="ECO:0000256" key="4">
    <source>
        <dbReference type="ARBA" id="ARBA00022729"/>
    </source>
</evidence>
<sequence length="174" mass="19149">MRASEWMRGLVVLASLFSACSGQNPMTVLCSIDWLMVTVHPFLLNNDVYVHFHELHLGLGCPPNHIQPHAYRFTYRVTECGIRAKAVSQDMVLYSTEMYYASKGTSSKYVIPVSCTAPQRSPWLTRPCSRKAAGEGAPAAAAGEPCYDVFTLSQAGRRPTCHCPPYVFSAGGRT</sequence>
<dbReference type="OrthoDB" id="9830918at2759"/>
<dbReference type="EMBL" id="DQIR01107135">
    <property type="protein sequence ID" value="HDA62611.1"/>
    <property type="molecule type" value="Transcribed_RNA"/>
</dbReference>
<evidence type="ECO:0000256" key="1">
    <source>
        <dbReference type="ARBA" id="ARBA00004613"/>
    </source>
</evidence>
<dbReference type="PANTHER" id="PTHR14380:SF2">
    <property type="entry name" value="PLACENTA-SPECIFIC PROTEIN 1"/>
    <property type="match status" value="1"/>
</dbReference>
<dbReference type="OMA" id="GLGCPAN"/>
<evidence type="ECO:0000313" key="8">
    <source>
        <dbReference type="Ensembl" id="ENSSSCP00000046396.1"/>
    </source>
</evidence>
<dbReference type="Ensembl" id="ENSSSCT00000064941.1">
    <property type="protein sequence ID" value="ENSSSCP00000046396.1"/>
    <property type="gene ID" value="ENSSSCG00000031207.1"/>
</dbReference>
<reference evidence="8" key="3">
    <citation type="journal article" date="2020" name="Gigascience">
        <title>An improved pig reference genome sequence to enable pig genetics and genomics research.</title>
        <authorList>
            <person name="Warr A."/>
            <person name="Affara N."/>
            <person name="Aken B."/>
            <person name="Beiki H."/>
            <person name="Bickhart D.M."/>
            <person name="Billis K."/>
            <person name="Chow W."/>
            <person name="Eory L."/>
            <person name="Finlayson H.A."/>
            <person name="Flicek P."/>
            <person name="Giron C.G."/>
            <person name="Griffin D.K."/>
            <person name="Hall R."/>
            <person name="Hannum G."/>
            <person name="Hourlier T."/>
            <person name="Howe K."/>
            <person name="Hume D.A."/>
            <person name="Izuogu O."/>
            <person name="Kim K."/>
            <person name="Koren S."/>
            <person name="Liu H."/>
            <person name="Manchanda N."/>
            <person name="Martin F.J."/>
            <person name="Nonneman D.J."/>
            <person name="O'Connor R.E."/>
            <person name="Phillippy A.M."/>
            <person name="Rohrer G.A."/>
            <person name="Rosen B.D."/>
            <person name="Rund L.A."/>
            <person name="Sargent C.A."/>
            <person name="Schook L.B."/>
            <person name="Schroeder S.G."/>
            <person name="Schwartz A.S."/>
            <person name="Skinner B.M."/>
            <person name="Talbot R."/>
            <person name="Tseng E."/>
            <person name="Tuggle C.K."/>
            <person name="Watson M."/>
            <person name="Smith T.P.L."/>
            <person name="Archibald A.L."/>
        </authorList>
    </citation>
    <scope>NUCLEOTIDE SEQUENCE [LARGE SCALE GENOMIC DNA]</scope>
    <source>
        <strain evidence="8">Duroc</strain>
    </source>
</reference>
<dbReference type="GeneID" id="100359357"/>
<dbReference type="PROSITE" id="PS51257">
    <property type="entry name" value="PROKAR_LIPOPROTEIN"/>
    <property type="match status" value="1"/>
</dbReference>
<reference evidence="7" key="2">
    <citation type="journal article" date="2019" name="PeerJ">
        <title>Genes of the pig, Sus scrofa, reconstructed with EvidentialGene.</title>
        <authorList>
            <person name="Gilbert D.G."/>
        </authorList>
    </citation>
    <scope>NUCLEOTIDE SEQUENCE</scope>
</reference>
<organism evidence="8 9">
    <name type="scientific">Sus scrofa</name>
    <name type="common">Pig</name>
    <dbReference type="NCBI Taxonomy" id="9823"/>
    <lineage>
        <taxon>Eukaryota</taxon>
        <taxon>Metazoa</taxon>
        <taxon>Chordata</taxon>
        <taxon>Craniata</taxon>
        <taxon>Vertebrata</taxon>
        <taxon>Euteleostomi</taxon>
        <taxon>Mammalia</taxon>
        <taxon>Eutheria</taxon>
        <taxon>Laurasiatheria</taxon>
        <taxon>Artiodactyla</taxon>
        <taxon>Suina</taxon>
        <taxon>Suidae</taxon>
        <taxon>Sus</taxon>
    </lineage>
</organism>
<accession>A0A287AR61</accession>
<gene>
    <name evidence="8 10" type="primary">PLAC1</name>
</gene>
<evidence type="ECO:0000313" key="10">
    <source>
        <dbReference type="VGNC" id="VGNC:91505"/>
    </source>
</evidence>
<proteinExistence type="inferred from homology"/>
<evidence type="ECO:0000256" key="3">
    <source>
        <dbReference type="ARBA" id="ARBA00022525"/>
    </source>
</evidence>
<dbReference type="Bgee" id="ENSSSCG00000031207">
    <property type="expression patterns" value="Expressed in testis and 10 other cell types or tissues"/>
</dbReference>
<name>A0A287AR61_PIG</name>
<dbReference type="Pfam" id="PF23344">
    <property type="entry name" value="ZP-N"/>
    <property type="match status" value="1"/>
</dbReference>
<dbReference type="GO" id="GO:0001890">
    <property type="term" value="P:placenta development"/>
    <property type="evidence" value="ECO:0007669"/>
    <property type="project" value="Ensembl"/>
</dbReference>
<evidence type="ECO:0000256" key="2">
    <source>
        <dbReference type="ARBA" id="ARBA00010071"/>
    </source>
</evidence>
<dbReference type="PANTHER" id="PTHR14380">
    <property type="entry name" value="PLACENTA-SPECIFIC PROTEIN 1"/>
    <property type="match status" value="1"/>
</dbReference>
<comment type="subcellular location">
    <subcellularLocation>
        <location evidence="1">Secreted</location>
    </subcellularLocation>
</comment>
<dbReference type="VGNC" id="VGNC:91505">
    <property type="gene designation" value="PLAC1"/>
</dbReference>
<reference evidence="9" key="1">
    <citation type="submission" date="2009-11" db="EMBL/GenBank/DDBJ databases">
        <authorList>
            <consortium name="Porcine genome sequencing project"/>
        </authorList>
    </citation>
    <scope>NUCLEOTIDE SEQUENCE [LARGE SCALE GENOMIC DNA]</scope>
    <source>
        <strain evidence="9">Duroc</strain>
    </source>
</reference>
<dbReference type="Proteomes" id="UP000008227">
    <property type="component" value="Chromosome X"/>
</dbReference>
<dbReference type="CTD" id="10761"/>
<dbReference type="InterPro" id="IPR055356">
    <property type="entry name" value="ZP-N"/>
</dbReference>
<dbReference type="InterPro" id="IPR033222">
    <property type="entry name" value="PLAC1_fam"/>
</dbReference>
<dbReference type="GO" id="GO:0005576">
    <property type="term" value="C:extracellular region"/>
    <property type="evidence" value="ECO:0007669"/>
    <property type="project" value="UniProtKB-SubCell"/>
</dbReference>
<evidence type="ECO:0000313" key="7">
    <source>
        <dbReference type="EMBL" id="HDA62611.1"/>
    </source>
</evidence>
<keyword evidence="3" id="KW-0964">Secreted</keyword>
<feature type="chain" id="PRO_5044572535" evidence="5">
    <location>
        <begin position="23"/>
        <end position="174"/>
    </location>
</feature>
<protein>
    <submittedName>
        <fullName evidence="8">Placenta enriched 1</fullName>
    </submittedName>
    <submittedName>
        <fullName evidence="7">Placenta-specific protein 1</fullName>
    </submittedName>
</protein>
<dbReference type="RefSeq" id="XP_020935996.1">
    <property type="nucleotide sequence ID" value="XM_021080337.1"/>
</dbReference>
<keyword evidence="4 5" id="KW-0732">Signal</keyword>